<dbReference type="EMBL" id="KB467831">
    <property type="protein sequence ID" value="PCH33034.1"/>
    <property type="molecule type" value="Genomic_DNA"/>
</dbReference>
<keyword evidence="6" id="KW-1185">Reference proteome</keyword>
<dbReference type="GO" id="GO:0042626">
    <property type="term" value="F:ATPase-coupled transmembrane transporter activity"/>
    <property type="evidence" value="ECO:0007669"/>
    <property type="project" value="TreeGrafter"/>
</dbReference>
<sequence>MVQRQLDAAGNITSFGGIAWGLIRMGTSVFSGACQVLSQGSVLLATLQGQLDGPLLATLCIIQTVVDIWSITNKYNWHNKGVWAATTANNDYIRVEGLKRIVGSKEYRKELVAGNLADYCISGFRNAIERVGTVTGDFASVMREYQERDGLTLLSLLREPWQELPQIIFTIRAVQYPASVPVSLASLHLIQQTTSDFGFTMFRFMDNFGSIAEQLSKVRNLYDIATIQNRVQDGTVPFPEDTEKLKSGIAIEFRNVSFRYPETDKDVLRNVSFKVSPGQLCVIVGANGSGKSTILKLIVRLYDVQGGMILVNGQDIRMLKLAGLRQAISVLFQDYTHFPLSIRENIALGKPSMQQAKKEFGQLHGLGVPRSSLISYPTASTHTSTAPSKIIIQTSQKELACFLVEKSTIVPCVASEA</sequence>
<feature type="domain" description="AAA+ ATPase" evidence="4">
    <location>
        <begin position="277"/>
        <end position="410"/>
    </location>
</feature>
<dbReference type="InterPro" id="IPR003439">
    <property type="entry name" value="ABC_transporter-like_ATP-bd"/>
</dbReference>
<dbReference type="SUPFAM" id="SSF52540">
    <property type="entry name" value="P-loop containing nucleoside triphosphate hydrolases"/>
    <property type="match status" value="1"/>
</dbReference>
<comment type="similarity">
    <text evidence="3">Belongs to the ABC transporter superfamily. ABCB family. Heavy Metal importer (TC 3.A.1.210) subfamily.</text>
</comment>
<protein>
    <recommendedName>
        <fullName evidence="4">AAA+ ATPase domain-containing protein</fullName>
    </recommendedName>
</protein>
<dbReference type="Gene3D" id="3.40.50.300">
    <property type="entry name" value="P-loop containing nucleotide triphosphate hydrolases"/>
    <property type="match status" value="1"/>
</dbReference>
<dbReference type="OrthoDB" id="6500128at2759"/>
<dbReference type="SMART" id="SM00382">
    <property type="entry name" value="AAA"/>
    <property type="match status" value="1"/>
</dbReference>
<dbReference type="GO" id="GO:0005524">
    <property type="term" value="F:ATP binding"/>
    <property type="evidence" value="ECO:0007669"/>
    <property type="project" value="UniProtKB-KW"/>
</dbReference>
<name>A0A2H3J8P1_WOLCO</name>
<reference evidence="5 6" key="1">
    <citation type="journal article" date="2012" name="Science">
        <title>The Paleozoic origin of enzymatic lignin decomposition reconstructed from 31 fungal genomes.</title>
        <authorList>
            <person name="Floudas D."/>
            <person name="Binder M."/>
            <person name="Riley R."/>
            <person name="Barry K."/>
            <person name="Blanchette R.A."/>
            <person name="Henrissat B."/>
            <person name="Martinez A.T."/>
            <person name="Otillar R."/>
            <person name="Spatafora J.W."/>
            <person name="Yadav J.S."/>
            <person name="Aerts A."/>
            <person name="Benoit I."/>
            <person name="Boyd A."/>
            <person name="Carlson A."/>
            <person name="Copeland A."/>
            <person name="Coutinho P.M."/>
            <person name="de Vries R.P."/>
            <person name="Ferreira P."/>
            <person name="Findley K."/>
            <person name="Foster B."/>
            <person name="Gaskell J."/>
            <person name="Glotzer D."/>
            <person name="Gorecki P."/>
            <person name="Heitman J."/>
            <person name="Hesse C."/>
            <person name="Hori C."/>
            <person name="Igarashi K."/>
            <person name="Jurgens J.A."/>
            <person name="Kallen N."/>
            <person name="Kersten P."/>
            <person name="Kohler A."/>
            <person name="Kuees U."/>
            <person name="Kumar T.K.A."/>
            <person name="Kuo A."/>
            <person name="LaButti K."/>
            <person name="Larrondo L.F."/>
            <person name="Lindquist E."/>
            <person name="Ling A."/>
            <person name="Lombard V."/>
            <person name="Lucas S."/>
            <person name="Lundell T."/>
            <person name="Martin R."/>
            <person name="McLaughlin D.J."/>
            <person name="Morgenstern I."/>
            <person name="Morin E."/>
            <person name="Murat C."/>
            <person name="Nagy L.G."/>
            <person name="Nolan M."/>
            <person name="Ohm R.A."/>
            <person name="Patyshakuliyeva A."/>
            <person name="Rokas A."/>
            <person name="Ruiz-Duenas F.J."/>
            <person name="Sabat G."/>
            <person name="Salamov A."/>
            <person name="Samejima M."/>
            <person name="Schmutz J."/>
            <person name="Slot J.C."/>
            <person name="St John F."/>
            <person name="Stenlid J."/>
            <person name="Sun H."/>
            <person name="Sun S."/>
            <person name="Syed K."/>
            <person name="Tsang A."/>
            <person name="Wiebenga A."/>
            <person name="Young D."/>
            <person name="Pisabarro A."/>
            <person name="Eastwood D.C."/>
            <person name="Martin F."/>
            <person name="Cullen D."/>
            <person name="Grigoriev I.V."/>
            <person name="Hibbett D.S."/>
        </authorList>
    </citation>
    <scope>NUCLEOTIDE SEQUENCE [LARGE SCALE GENOMIC DNA]</scope>
    <source>
        <strain evidence="5 6">MD-104</strain>
    </source>
</reference>
<evidence type="ECO:0000256" key="2">
    <source>
        <dbReference type="ARBA" id="ARBA00022840"/>
    </source>
</evidence>
<dbReference type="STRING" id="742152.A0A2H3J8P1"/>
<dbReference type="GO" id="GO:0016887">
    <property type="term" value="F:ATP hydrolysis activity"/>
    <property type="evidence" value="ECO:0007669"/>
    <property type="project" value="InterPro"/>
</dbReference>
<dbReference type="PANTHER" id="PTHR24221">
    <property type="entry name" value="ATP-BINDING CASSETTE SUB-FAMILY B"/>
    <property type="match status" value="1"/>
</dbReference>
<dbReference type="Proteomes" id="UP000218811">
    <property type="component" value="Unassembled WGS sequence"/>
</dbReference>
<gene>
    <name evidence="5" type="ORF">WOLCODRAFT_159789</name>
</gene>
<accession>A0A2H3J8P1</accession>
<dbReference type="InterPro" id="IPR027417">
    <property type="entry name" value="P-loop_NTPase"/>
</dbReference>
<evidence type="ECO:0000256" key="1">
    <source>
        <dbReference type="ARBA" id="ARBA00022741"/>
    </source>
</evidence>
<dbReference type="OMA" id="YDIATIQ"/>
<evidence type="ECO:0000313" key="5">
    <source>
        <dbReference type="EMBL" id="PCH33034.1"/>
    </source>
</evidence>
<keyword evidence="2" id="KW-0067">ATP-binding</keyword>
<evidence type="ECO:0000256" key="3">
    <source>
        <dbReference type="ARBA" id="ARBA00024363"/>
    </source>
</evidence>
<dbReference type="CDD" id="cd03228">
    <property type="entry name" value="ABCC_MRP_Like"/>
    <property type="match status" value="1"/>
</dbReference>
<dbReference type="Pfam" id="PF00005">
    <property type="entry name" value="ABC_tran"/>
    <property type="match status" value="1"/>
</dbReference>
<evidence type="ECO:0000259" key="4">
    <source>
        <dbReference type="SMART" id="SM00382"/>
    </source>
</evidence>
<dbReference type="PANTHER" id="PTHR24221:SF654">
    <property type="entry name" value="ATP-BINDING CASSETTE SUB-FAMILY B MEMBER 6"/>
    <property type="match status" value="1"/>
</dbReference>
<dbReference type="InterPro" id="IPR039421">
    <property type="entry name" value="Type_1_exporter"/>
</dbReference>
<dbReference type="InterPro" id="IPR003593">
    <property type="entry name" value="AAA+_ATPase"/>
</dbReference>
<proteinExistence type="inferred from homology"/>
<organism evidence="5 6">
    <name type="scientific">Wolfiporia cocos (strain MD-104)</name>
    <name type="common">Brown rot fungus</name>
    <dbReference type="NCBI Taxonomy" id="742152"/>
    <lineage>
        <taxon>Eukaryota</taxon>
        <taxon>Fungi</taxon>
        <taxon>Dikarya</taxon>
        <taxon>Basidiomycota</taxon>
        <taxon>Agaricomycotina</taxon>
        <taxon>Agaricomycetes</taxon>
        <taxon>Polyporales</taxon>
        <taxon>Phaeolaceae</taxon>
        <taxon>Wolfiporia</taxon>
    </lineage>
</organism>
<keyword evidence="1" id="KW-0547">Nucleotide-binding</keyword>
<dbReference type="AlphaFoldDB" id="A0A2H3J8P1"/>
<evidence type="ECO:0000313" key="6">
    <source>
        <dbReference type="Proteomes" id="UP000218811"/>
    </source>
</evidence>